<gene>
    <name evidence="1" type="ORF">TCM_033932</name>
</gene>
<proteinExistence type="predicted"/>
<name>A0A061FC65_THECC</name>
<dbReference type="Proteomes" id="UP000026915">
    <property type="component" value="Chromosome 8"/>
</dbReference>
<accession>A0A061FC65</accession>
<organism evidence="1 2">
    <name type="scientific">Theobroma cacao</name>
    <name type="common">Cacao</name>
    <name type="synonym">Cocoa</name>
    <dbReference type="NCBI Taxonomy" id="3641"/>
    <lineage>
        <taxon>Eukaryota</taxon>
        <taxon>Viridiplantae</taxon>
        <taxon>Streptophyta</taxon>
        <taxon>Embryophyta</taxon>
        <taxon>Tracheophyta</taxon>
        <taxon>Spermatophyta</taxon>
        <taxon>Magnoliopsida</taxon>
        <taxon>eudicotyledons</taxon>
        <taxon>Gunneridae</taxon>
        <taxon>Pentapetalae</taxon>
        <taxon>rosids</taxon>
        <taxon>malvids</taxon>
        <taxon>Malvales</taxon>
        <taxon>Malvaceae</taxon>
        <taxon>Byttnerioideae</taxon>
        <taxon>Theobroma</taxon>
    </lineage>
</organism>
<protein>
    <submittedName>
        <fullName evidence="1">Uncharacterized protein</fullName>
    </submittedName>
</protein>
<dbReference type="InParanoid" id="A0A061FC65"/>
<dbReference type="AlphaFoldDB" id="A0A061FC65"/>
<keyword evidence="2" id="KW-1185">Reference proteome</keyword>
<sequence>MQTSEPQTNRRKRSQNVIVIPLACGDNFNMSTACFNLLGNKGTQQAEMIEETTLFPSLSL</sequence>
<reference evidence="1 2" key="1">
    <citation type="journal article" date="2013" name="Genome Biol.">
        <title>The genome sequence of the most widely cultivated cacao type and its use to identify candidate genes regulating pod color.</title>
        <authorList>
            <person name="Motamayor J.C."/>
            <person name="Mockaitis K."/>
            <person name="Schmutz J."/>
            <person name="Haiminen N."/>
            <person name="Iii D.L."/>
            <person name="Cornejo O."/>
            <person name="Findley S.D."/>
            <person name="Zheng P."/>
            <person name="Utro F."/>
            <person name="Royaert S."/>
            <person name="Saski C."/>
            <person name="Jenkins J."/>
            <person name="Podicheti R."/>
            <person name="Zhao M."/>
            <person name="Scheffler B.E."/>
            <person name="Stack J.C."/>
            <person name="Feltus F.A."/>
            <person name="Mustiga G.M."/>
            <person name="Amores F."/>
            <person name="Phillips W."/>
            <person name="Marelli J.P."/>
            <person name="May G.D."/>
            <person name="Shapiro H."/>
            <person name="Ma J."/>
            <person name="Bustamante C.D."/>
            <person name="Schnell R.J."/>
            <person name="Main D."/>
            <person name="Gilbert D."/>
            <person name="Parida L."/>
            <person name="Kuhn D.N."/>
        </authorList>
    </citation>
    <scope>NUCLEOTIDE SEQUENCE [LARGE SCALE GENOMIC DNA]</scope>
    <source>
        <strain evidence="2">cv. Matina 1-6</strain>
    </source>
</reference>
<evidence type="ECO:0000313" key="1">
    <source>
        <dbReference type="EMBL" id="EOY14616.1"/>
    </source>
</evidence>
<evidence type="ECO:0000313" key="2">
    <source>
        <dbReference type="Proteomes" id="UP000026915"/>
    </source>
</evidence>
<dbReference type="Gramene" id="EOY14616">
    <property type="protein sequence ID" value="EOY14616"/>
    <property type="gene ID" value="TCM_033932"/>
</dbReference>
<dbReference type="HOGENOM" id="CLU_2946322_0_0_1"/>
<dbReference type="EMBL" id="CM001886">
    <property type="protein sequence ID" value="EOY14616.1"/>
    <property type="molecule type" value="Genomic_DNA"/>
</dbReference>